<name>A0A512B554_9BACT</name>
<accession>A0A512B554</accession>
<evidence type="ECO:0000313" key="3">
    <source>
        <dbReference type="Proteomes" id="UP000321532"/>
    </source>
</evidence>
<keyword evidence="3" id="KW-1185">Reference proteome</keyword>
<gene>
    <name evidence="2" type="ORF">AAE02nite_45710</name>
</gene>
<proteinExistence type="predicted"/>
<comment type="caution">
    <text evidence="2">The sequence shown here is derived from an EMBL/GenBank/DDBJ whole genome shotgun (WGS) entry which is preliminary data.</text>
</comment>
<feature type="domain" description="Tc1-like transposase DDE" evidence="1">
    <location>
        <begin position="17"/>
        <end position="164"/>
    </location>
</feature>
<dbReference type="EMBL" id="BJYS01000046">
    <property type="protein sequence ID" value="GEO06907.1"/>
    <property type="molecule type" value="Genomic_DNA"/>
</dbReference>
<evidence type="ECO:0000313" key="2">
    <source>
        <dbReference type="EMBL" id="GEO06907.1"/>
    </source>
</evidence>
<dbReference type="Proteomes" id="UP000321532">
    <property type="component" value="Unassembled WGS sequence"/>
</dbReference>
<dbReference type="InterPro" id="IPR036397">
    <property type="entry name" value="RNaseH_sf"/>
</dbReference>
<organism evidence="2 3">
    <name type="scientific">Adhaeribacter aerolatus</name>
    <dbReference type="NCBI Taxonomy" id="670289"/>
    <lineage>
        <taxon>Bacteria</taxon>
        <taxon>Pseudomonadati</taxon>
        <taxon>Bacteroidota</taxon>
        <taxon>Cytophagia</taxon>
        <taxon>Cytophagales</taxon>
        <taxon>Hymenobacteraceae</taxon>
        <taxon>Adhaeribacter</taxon>
    </lineage>
</organism>
<dbReference type="GO" id="GO:0003676">
    <property type="term" value="F:nucleic acid binding"/>
    <property type="evidence" value="ECO:0007669"/>
    <property type="project" value="InterPro"/>
</dbReference>
<sequence>MEQVLDVYQRPYAEHYPVVCLDESPKQLISASRTPLKSSKGTTLYDSEYVRHSLVQIYMLFEPLAGKRTVELRQSNNRLEWAKVVADMVEKQYAAATKITLVQDNLKAHKPAALYEVFEPQRAKAILDKIEFVFTPKHGSWLNMAEIEFSVLKRQVTKHRMADKQLLAQHIECWQRERNQKQVKANWHFQTNDARIKLRKLYPTI</sequence>
<dbReference type="InterPro" id="IPR038717">
    <property type="entry name" value="Tc1-like_DDE_dom"/>
</dbReference>
<protein>
    <recommendedName>
        <fullName evidence="1">Tc1-like transposase DDE domain-containing protein</fullName>
    </recommendedName>
</protein>
<dbReference type="Gene3D" id="3.30.420.10">
    <property type="entry name" value="Ribonuclease H-like superfamily/Ribonuclease H"/>
    <property type="match status" value="1"/>
</dbReference>
<dbReference type="AlphaFoldDB" id="A0A512B554"/>
<dbReference type="Pfam" id="PF13358">
    <property type="entry name" value="DDE_3"/>
    <property type="match status" value="1"/>
</dbReference>
<dbReference type="InterPro" id="IPR047655">
    <property type="entry name" value="Transpos_IS630-like"/>
</dbReference>
<evidence type="ECO:0000259" key="1">
    <source>
        <dbReference type="Pfam" id="PF13358"/>
    </source>
</evidence>
<dbReference type="NCBIfam" id="NF033545">
    <property type="entry name" value="transpos_IS630"/>
    <property type="match status" value="1"/>
</dbReference>
<reference evidence="2 3" key="1">
    <citation type="submission" date="2019-07" db="EMBL/GenBank/DDBJ databases">
        <title>Whole genome shotgun sequence of Adhaeribacter aerolatus NBRC 106133.</title>
        <authorList>
            <person name="Hosoyama A."/>
            <person name="Uohara A."/>
            <person name="Ohji S."/>
            <person name="Ichikawa N."/>
        </authorList>
    </citation>
    <scope>NUCLEOTIDE SEQUENCE [LARGE SCALE GENOMIC DNA]</scope>
    <source>
        <strain evidence="2 3">NBRC 106133</strain>
    </source>
</reference>